<dbReference type="AlphaFoldDB" id="A0A7V2WUR3"/>
<sequence>MGNQNQIKFVAFLMFGALFCSIMVAVTKLIGADEYTGIFAIGAVGFAIVTIPFSVIIQIKPKKTPVNRIDLLRKQYFDEKTNKVR</sequence>
<evidence type="ECO:0000256" key="1">
    <source>
        <dbReference type="SAM" id="Phobius"/>
    </source>
</evidence>
<feature type="transmembrane region" description="Helical" evidence="1">
    <location>
        <begin position="37"/>
        <end position="59"/>
    </location>
</feature>
<comment type="caution">
    <text evidence="2">The sequence shown here is derived from an EMBL/GenBank/DDBJ whole genome shotgun (WGS) entry which is preliminary data.</text>
</comment>
<gene>
    <name evidence="2" type="ORF">ENJ51_04015</name>
</gene>
<proteinExistence type="predicted"/>
<feature type="transmembrane region" description="Helical" evidence="1">
    <location>
        <begin position="9"/>
        <end position="31"/>
    </location>
</feature>
<keyword evidence="1" id="KW-0812">Transmembrane</keyword>
<organism evidence="2">
    <name type="scientific">Leucothrix mucor</name>
    <dbReference type="NCBI Taxonomy" id="45248"/>
    <lineage>
        <taxon>Bacteria</taxon>
        <taxon>Pseudomonadati</taxon>
        <taxon>Pseudomonadota</taxon>
        <taxon>Gammaproteobacteria</taxon>
        <taxon>Thiotrichales</taxon>
        <taxon>Thiotrichaceae</taxon>
        <taxon>Leucothrix</taxon>
    </lineage>
</organism>
<evidence type="ECO:0000313" key="2">
    <source>
        <dbReference type="EMBL" id="HFC91957.1"/>
    </source>
</evidence>
<dbReference type="Proteomes" id="UP000885750">
    <property type="component" value="Unassembled WGS sequence"/>
</dbReference>
<dbReference type="EMBL" id="DRMS01000160">
    <property type="protein sequence ID" value="HFC91957.1"/>
    <property type="molecule type" value="Genomic_DNA"/>
</dbReference>
<reference evidence="2" key="1">
    <citation type="journal article" date="2020" name="mSystems">
        <title>Genome- and Community-Level Interaction Insights into Carbon Utilization and Element Cycling Functions of Hydrothermarchaeota in Hydrothermal Sediment.</title>
        <authorList>
            <person name="Zhou Z."/>
            <person name="Liu Y."/>
            <person name="Xu W."/>
            <person name="Pan J."/>
            <person name="Luo Z.H."/>
            <person name="Li M."/>
        </authorList>
    </citation>
    <scope>NUCLEOTIDE SEQUENCE [LARGE SCALE GENOMIC DNA]</scope>
    <source>
        <strain evidence="2">HyVt-493</strain>
    </source>
</reference>
<name>A0A7V2WUR3_LEUMU</name>
<protein>
    <submittedName>
        <fullName evidence="2">Uncharacterized protein</fullName>
    </submittedName>
</protein>
<keyword evidence="1" id="KW-1133">Transmembrane helix</keyword>
<keyword evidence="1" id="KW-0472">Membrane</keyword>
<accession>A0A7V2WUR3</accession>